<gene>
    <name evidence="1" type="ORF">MNBD_CHLOROFLEXI01-1517</name>
</gene>
<reference evidence="1" key="1">
    <citation type="submission" date="2018-06" db="EMBL/GenBank/DDBJ databases">
        <authorList>
            <person name="Zhirakovskaya E."/>
        </authorList>
    </citation>
    <scope>NUCLEOTIDE SEQUENCE</scope>
</reference>
<organism evidence="1">
    <name type="scientific">hydrothermal vent metagenome</name>
    <dbReference type="NCBI Taxonomy" id="652676"/>
    <lineage>
        <taxon>unclassified sequences</taxon>
        <taxon>metagenomes</taxon>
        <taxon>ecological metagenomes</taxon>
    </lineage>
</organism>
<dbReference type="AlphaFoldDB" id="A0A3B0WIG0"/>
<evidence type="ECO:0000313" key="1">
    <source>
        <dbReference type="EMBL" id="VAW43344.1"/>
    </source>
</evidence>
<accession>A0A3B0WIG0</accession>
<sequence>MNKRIEEELFPFYALNALTDEEKAEVEVYIANDSAAKTRLHTLQQTADLLPLTAEPVAPSPQLKANLMVRVQADSRAKMAQTAVVKPRTAAVKRPSAPQPTWWERLRQSFVMGSLRWPERPLWPPSFSLFGSSPSTSSSINYKIRLPICQQKPQLYKPY</sequence>
<dbReference type="EMBL" id="UOEU01001067">
    <property type="protein sequence ID" value="VAW43344.1"/>
    <property type="molecule type" value="Genomic_DNA"/>
</dbReference>
<dbReference type="InterPro" id="IPR041916">
    <property type="entry name" value="Anti_sigma_zinc_sf"/>
</dbReference>
<name>A0A3B0WIG0_9ZZZZ</name>
<proteinExistence type="predicted"/>
<evidence type="ECO:0008006" key="2">
    <source>
        <dbReference type="Google" id="ProtNLM"/>
    </source>
</evidence>
<dbReference type="Gene3D" id="1.10.10.1320">
    <property type="entry name" value="Anti-sigma factor, zinc-finger domain"/>
    <property type="match status" value="1"/>
</dbReference>
<protein>
    <recommendedName>
        <fullName evidence="2">Zinc-finger domain-containing protein</fullName>
    </recommendedName>
</protein>